<accession>E6YMT7</accession>
<evidence type="ECO:0000256" key="1">
    <source>
        <dbReference type="SAM" id="Phobius"/>
    </source>
</evidence>
<dbReference type="AlphaFoldDB" id="E6YMT7"/>
<reference evidence="2" key="1">
    <citation type="journal article" date="2011" name="PLoS Genet.">
        <title>Parallel evolution of a type IV secretion system in radiating lineages of the host-restricted bacterial pathogen Bartonella.</title>
        <authorList>
            <person name="Engel P."/>
            <person name="Salzburger W."/>
            <person name="Liesch M."/>
            <person name="Chang C.C."/>
            <person name="Maruyama S."/>
            <person name="Lanz C."/>
            <person name="Calteau A."/>
            <person name="Lajus A."/>
            <person name="Medigue C."/>
            <person name="Schuster S.C."/>
            <person name="Dehio C."/>
        </authorList>
    </citation>
    <scope>NUCLEOTIDE SEQUENCE</scope>
    <source>
        <strain evidence="2">ATCC BAA-1498</strain>
    </source>
</reference>
<keyword evidence="1" id="KW-0812">Transmembrane</keyword>
<proteinExistence type="predicted"/>
<organism evidence="2">
    <name type="scientific">Bartonella rochalimae ATCC BAA-1498</name>
    <dbReference type="NCBI Taxonomy" id="685782"/>
    <lineage>
        <taxon>Bacteria</taxon>
        <taxon>Pseudomonadati</taxon>
        <taxon>Pseudomonadota</taxon>
        <taxon>Alphaproteobacteria</taxon>
        <taxon>Hyphomicrobiales</taxon>
        <taxon>Bartonellaceae</taxon>
        <taxon>Bartonella</taxon>
    </lineage>
</organism>
<evidence type="ECO:0000313" key="2">
    <source>
        <dbReference type="EMBL" id="CBI78175.1"/>
    </source>
</evidence>
<dbReference type="EMBL" id="FN645462">
    <property type="protein sequence ID" value="CBI78175.1"/>
    <property type="molecule type" value="Genomic_DNA"/>
</dbReference>
<gene>
    <name evidence="2" type="ORF">BARRO_80039</name>
</gene>
<keyword evidence="1" id="KW-0472">Membrane</keyword>
<keyword evidence="1" id="KW-1133">Transmembrane helix</keyword>
<protein>
    <submittedName>
        <fullName evidence="2">Uncharacterized protein</fullName>
    </submittedName>
</protein>
<name>E6YMT7_9HYPH</name>
<sequence>MRCKLKSYRFSFHLYMILSKNITKAIYKQKYILAKLLIFGVVLCLIYHPIAYLIVLLL</sequence>
<feature type="transmembrane region" description="Helical" evidence="1">
    <location>
        <begin position="32"/>
        <end position="55"/>
    </location>
</feature>